<protein>
    <recommendedName>
        <fullName evidence="3">SEC-C domain-containing protein</fullName>
    </recommendedName>
</protein>
<dbReference type="RefSeq" id="WP_162276947.1">
    <property type="nucleotide sequence ID" value="NZ_MBTF01000036.1"/>
</dbReference>
<gene>
    <name evidence="1" type="ORF">BC343_15045</name>
</gene>
<dbReference type="InterPro" id="IPR004027">
    <property type="entry name" value="SEC_C_motif"/>
</dbReference>
<dbReference type="STRING" id="1792845.BC343_15045"/>
<proteinExistence type="predicted"/>
<dbReference type="SUPFAM" id="SSF54495">
    <property type="entry name" value="UBC-like"/>
    <property type="match status" value="1"/>
</dbReference>
<evidence type="ECO:0000313" key="2">
    <source>
        <dbReference type="Proteomes" id="UP000189739"/>
    </source>
</evidence>
<organism evidence="1 2">
    <name type="scientific">Mucilaginibacter pedocola</name>
    <dbReference type="NCBI Taxonomy" id="1792845"/>
    <lineage>
        <taxon>Bacteria</taxon>
        <taxon>Pseudomonadati</taxon>
        <taxon>Bacteroidota</taxon>
        <taxon>Sphingobacteriia</taxon>
        <taxon>Sphingobacteriales</taxon>
        <taxon>Sphingobacteriaceae</taxon>
        <taxon>Mucilaginibacter</taxon>
    </lineage>
</organism>
<name>A0A1S9P8Y5_9SPHI</name>
<dbReference type="Proteomes" id="UP000189739">
    <property type="component" value="Unassembled WGS sequence"/>
</dbReference>
<dbReference type="SUPFAM" id="SSF103642">
    <property type="entry name" value="Sec-C motif"/>
    <property type="match status" value="1"/>
</dbReference>
<sequence>MNDSYSQFEKEALALVSNFPSFIFSKNGEGVPQLAGTLFLNDEQGQQIDSYEIRIVCPDDYPLSFPYVYETNGRIPVNVDWHVYADGHACICSVPEEIIACSNGITLEWFFHQQIIPYFFNQKHREMHGYFLNERVHGIEGNQAYFRDLFKTNNLNEISNLIRYIVNNVEPNRVSDCFCGSGNKYRRCHRNAFRIFKPLPVKIVAQLLLYIENA</sequence>
<comment type="caution">
    <text evidence="1">The sequence shown here is derived from an EMBL/GenBank/DDBJ whole genome shotgun (WGS) entry which is preliminary data.</text>
</comment>
<dbReference type="EMBL" id="MBTF01000036">
    <property type="protein sequence ID" value="OOQ57412.1"/>
    <property type="molecule type" value="Genomic_DNA"/>
</dbReference>
<evidence type="ECO:0008006" key="3">
    <source>
        <dbReference type="Google" id="ProtNLM"/>
    </source>
</evidence>
<keyword evidence="2" id="KW-1185">Reference proteome</keyword>
<dbReference type="AlphaFoldDB" id="A0A1S9P8Y5"/>
<evidence type="ECO:0000313" key="1">
    <source>
        <dbReference type="EMBL" id="OOQ57412.1"/>
    </source>
</evidence>
<dbReference type="Pfam" id="PF02810">
    <property type="entry name" value="SEC-C"/>
    <property type="match status" value="1"/>
</dbReference>
<reference evidence="1 2" key="1">
    <citation type="submission" date="2016-07" db="EMBL/GenBank/DDBJ databases">
        <title>Genomic analysis of zinc-resistant bacterium Mucilaginibacter pedocola TBZ30.</title>
        <authorList>
            <person name="Huang J."/>
            <person name="Tang J."/>
        </authorList>
    </citation>
    <scope>NUCLEOTIDE SEQUENCE [LARGE SCALE GENOMIC DNA]</scope>
    <source>
        <strain evidence="1 2">TBZ30</strain>
    </source>
</reference>
<dbReference type="InterPro" id="IPR016135">
    <property type="entry name" value="UBQ-conjugating_enzyme/RWD"/>
</dbReference>
<accession>A0A1S9P8Y5</accession>